<dbReference type="Proteomes" id="UP000005446">
    <property type="component" value="Unassembled WGS sequence"/>
</dbReference>
<dbReference type="InParanoid" id="H0EZE8"/>
<evidence type="ECO:0000313" key="2">
    <source>
        <dbReference type="Proteomes" id="UP000005446"/>
    </source>
</evidence>
<reference evidence="1 2" key="1">
    <citation type="journal article" date="2012" name="Eukaryot. Cell">
        <title>Genome sequence of the fungus Glarea lozoyensis: the first genome sequence of a species from the Helotiaceae family.</title>
        <authorList>
            <person name="Youssar L."/>
            <person name="Gruening B.A."/>
            <person name="Erxleben A."/>
            <person name="Guenther S."/>
            <person name="Huettel W."/>
        </authorList>
    </citation>
    <scope>NUCLEOTIDE SEQUENCE [LARGE SCALE GENOMIC DNA]</scope>
    <source>
        <strain evidence="2">ATCC 74030 / MF5533</strain>
    </source>
</reference>
<proteinExistence type="predicted"/>
<dbReference type="OrthoDB" id="2141316at2759"/>
<evidence type="ECO:0008006" key="3">
    <source>
        <dbReference type="Google" id="ProtNLM"/>
    </source>
</evidence>
<keyword evidence="2" id="KW-1185">Reference proteome</keyword>
<dbReference type="EMBL" id="AGUE01000281">
    <property type="protein sequence ID" value="EHK96100.1"/>
    <property type="molecule type" value="Genomic_DNA"/>
</dbReference>
<evidence type="ECO:0000313" key="1">
    <source>
        <dbReference type="EMBL" id="EHK96100.1"/>
    </source>
</evidence>
<name>H0EZE8_GLAL7</name>
<comment type="caution">
    <text evidence="1">The sequence shown here is derived from an EMBL/GenBank/DDBJ whole genome shotgun (WGS) entry which is preliminary data.</text>
</comment>
<dbReference type="SUPFAM" id="SSF52266">
    <property type="entry name" value="SGNH hydrolase"/>
    <property type="match status" value="1"/>
</dbReference>
<accession>H0EZE8</accession>
<dbReference type="HOGENOM" id="CLU_1815994_0_0_1"/>
<dbReference type="AlphaFoldDB" id="H0EZE8"/>
<gene>
    <name evidence="1" type="ORF">M7I_8213</name>
</gene>
<organism evidence="1 2">
    <name type="scientific">Glarea lozoyensis (strain ATCC 74030 / MF5533)</name>
    <dbReference type="NCBI Taxonomy" id="1104152"/>
    <lineage>
        <taxon>Eukaryota</taxon>
        <taxon>Fungi</taxon>
        <taxon>Dikarya</taxon>
        <taxon>Ascomycota</taxon>
        <taxon>Pezizomycotina</taxon>
        <taxon>Leotiomycetes</taxon>
        <taxon>Helotiales</taxon>
        <taxon>Helotiaceae</taxon>
        <taxon>Glarea</taxon>
    </lineage>
</organism>
<protein>
    <recommendedName>
        <fullName evidence="3">SGNH hydrolase-type esterase domain-containing protein</fullName>
    </recommendedName>
</protein>
<sequence length="142" mass="15393">MDLVGGLILPLSLFDCALKTMKPPFTSSILALATVAAAAPTDERLEARATPTVYLAGDSTMAKGGGGAQTEAKVVSGDIVIIEFGHNDGGKIDDCKGSTCDPQLTNAKQCMRDRYMLLHAKQIHRLLQDRREECWDDGFFIY</sequence>